<dbReference type="Pfam" id="PF18730">
    <property type="entry name" value="HEPN_Cthe2314"/>
    <property type="match status" value="1"/>
</dbReference>
<feature type="domain" description="Cthe-2314-like HEPN" evidence="1">
    <location>
        <begin position="77"/>
        <end position="245"/>
    </location>
</feature>
<comment type="caution">
    <text evidence="2">The sequence shown here is derived from an EMBL/GenBank/DDBJ whole genome shotgun (WGS) entry which is preliminary data.</text>
</comment>
<name>A0A412KM38_9FIRM</name>
<gene>
    <name evidence="2" type="ORF">DWX78_10570</name>
</gene>
<dbReference type="AlphaFoldDB" id="A0A412KM38"/>
<organism evidence="2 3">
    <name type="scientific">Dorea formicigenerans</name>
    <dbReference type="NCBI Taxonomy" id="39486"/>
    <lineage>
        <taxon>Bacteria</taxon>
        <taxon>Bacillati</taxon>
        <taxon>Bacillota</taxon>
        <taxon>Clostridia</taxon>
        <taxon>Lachnospirales</taxon>
        <taxon>Lachnospiraceae</taxon>
        <taxon>Dorea</taxon>
    </lineage>
</organism>
<evidence type="ECO:0000259" key="1">
    <source>
        <dbReference type="Pfam" id="PF18730"/>
    </source>
</evidence>
<dbReference type="InterPro" id="IPR041394">
    <property type="entry name" value="HEPN_Cthe2314"/>
</dbReference>
<evidence type="ECO:0000313" key="3">
    <source>
        <dbReference type="Proteomes" id="UP000285981"/>
    </source>
</evidence>
<evidence type="ECO:0000313" key="2">
    <source>
        <dbReference type="EMBL" id="RGS69485.1"/>
    </source>
</evidence>
<protein>
    <recommendedName>
        <fullName evidence="1">Cthe-2314-like HEPN domain-containing protein</fullName>
    </recommendedName>
</protein>
<accession>A0A412KM38</accession>
<proteinExistence type="predicted"/>
<dbReference type="Proteomes" id="UP000285981">
    <property type="component" value="Unassembled WGS sequence"/>
</dbReference>
<reference evidence="2 3" key="1">
    <citation type="submission" date="2018-08" db="EMBL/GenBank/DDBJ databases">
        <title>A genome reference for cultivated species of the human gut microbiota.</title>
        <authorList>
            <person name="Zou Y."/>
            <person name="Xue W."/>
            <person name="Luo G."/>
        </authorList>
    </citation>
    <scope>NUCLEOTIDE SEQUENCE [LARGE SCALE GENOMIC DNA]</scope>
    <source>
        <strain evidence="2 3">AF21-25</strain>
    </source>
</reference>
<dbReference type="EMBL" id="QRVU01000052">
    <property type="protein sequence ID" value="RGS69485.1"/>
    <property type="molecule type" value="Genomic_DNA"/>
</dbReference>
<sequence>MNYTEKEKEYFNNKLSQVIYNPNRFKVLIGEDRFLFGIVSAGDSEAPFGRLMQYKTLYDTLIDLDWKIKFSFDKAIEYAYSEPVQNNFSIFRVETEEERNAYYYIENALFRTSSLWDLLAQFYRLFYKLEMPKERVYYKKVFDPSLQSSDRFKVKATEINNYLEESDDTDCEGEWKGNHSYVNDIRNKMTHRNSPNIAVMSDYDMNFKQHPTFIIKRILEDYVTASKYMKEILDEIEKEVMESFDTEQ</sequence>